<evidence type="ECO:0000313" key="7">
    <source>
        <dbReference type="EMBL" id="MOY45418.1"/>
    </source>
</evidence>
<dbReference type="RefSeq" id="XP_073981180.1">
    <property type="nucleotide sequence ID" value="XM_074125079.1"/>
</dbReference>
<dbReference type="InterPro" id="IPR002123">
    <property type="entry name" value="Plipid/glycerol_acylTrfase"/>
</dbReference>
<evidence type="ECO:0000256" key="5">
    <source>
        <dbReference type="SAM" id="Phobius"/>
    </source>
</evidence>
<name>A0A4P6D7C9_RHOPR</name>
<dbReference type="GO" id="GO:0003841">
    <property type="term" value="F:1-acylglycerol-3-phosphate O-acyltransferase activity"/>
    <property type="evidence" value="ECO:0007669"/>
    <property type="project" value="TreeGrafter"/>
</dbReference>
<dbReference type="PANTHER" id="PTHR10983">
    <property type="entry name" value="1-ACYLGLYCEROL-3-PHOSPHATE ACYLTRANSFERASE-RELATED"/>
    <property type="match status" value="1"/>
</dbReference>
<sequence>MSSLIAHLKRSPISHLLMTITFFTSGIILNILQGCLYYFLRPVWKYAYRKLNYYLCYSLYSQLVFMAEWWSGSDVIVYVDKEDFKKYFGKEHGYLIMNHTYDVDWLIGWIFCERVGVLGNCKAYAKRSIQYVPTMGWAWKFSESVFLERNFDKDKEIIGRQVAEIAQYPDPMFLLLFAEGTRFSDDKHKASLNFAKEKGLPLLQHHLTPRTKGFTASLPHLRGRVPAIYNIQLCFDKSDYVKPTVMNLLLGKPIVGHMHFERIPVENVPEDEEEAAQWLRDLYNKKDKMMDSFLKTGDFFTTSGVPRVEGIRLPRRLYSLINMTVWAIFTLIPMVYCLTCLLTSGSTLYVTIGLFIISVFFLMLYKLIEQTKIDKGSSYGKITQTSPTSHENGSNLNQH</sequence>
<dbReference type="PANTHER" id="PTHR10983:SF24">
    <property type="entry name" value="1-ACYLGLYCEROL-3-PHOSPHATE O-ACYLTRANSFERASE 3, ISOFORM E-RELATED"/>
    <property type="match status" value="1"/>
</dbReference>
<feature type="transmembrane region" description="Helical" evidence="5">
    <location>
        <begin position="348"/>
        <end position="368"/>
    </location>
</feature>
<dbReference type="SUPFAM" id="SSF69593">
    <property type="entry name" value="Glycerol-3-phosphate (1)-acyltransferase"/>
    <property type="match status" value="1"/>
</dbReference>
<proteinExistence type="inferred from homology"/>
<keyword evidence="3 7" id="KW-0012">Acyltransferase</keyword>
<dbReference type="SMART" id="SM00563">
    <property type="entry name" value="PlsC"/>
    <property type="match status" value="1"/>
</dbReference>
<dbReference type="InterPro" id="IPR032098">
    <property type="entry name" value="Acyltransf_C"/>
</dbReference>
<dbReference type="Pfam" id="PF16076">
    <property type="entry name" value="Acyltransf_C"/>
    <property type="match status" value="1"/>
</dbReference>
<dbReference type="Pfam" id="PF01553">
    <property type="entry name" value="Acyltransferase"/>
    <property type="match status" value="1"/>
</dbReference>
<evidence type="ECO:0000259" key="6">
    <source>
        <dbReference type="SMART" id="SM00563"/>
    </source>
</evidence>
<comment type="similarity">
    <text evidence="1">Belongs to the 1-acyl-sn-glycerol-3-phosphate acyltransferase family.</text>
</comment>
<evidence type="ECO:0000256" key="3">
    <source>
        <dbReference type="ARBA" id="ARBA00023315"/>
    </source>
</evidence>
<evidence type="ECO:0000256" key="2">
    <source>
        <dbReference type="ARBA" id="ARBA00022679"/>
    </source>
</evidence>
<feature type="region of interest" description="Disordered" evidence="4">
    <location>
        <begin position="380"/>
        <end position="399"/>
    </location>
</feature>
<keyword evidence="5" id="KW-1133">Transmembrane helix</keyword>
<keyword evidence="5" id="KW-0472">Membrane</keyword>
<dbReference type="AlphaFoldDB" id="A0A4P6D7C9"/>
<evidence type="ECO:0000256" key="4">
    <source>
        <dbReference type="SAM" id="MobiDB-lite"/>
    </source>
</evidence>
<feature type="transmembrane region" description="Helical" evidence="5">
    <location>
        <begin position="317"/>
        <end position="336"/>
    </location>
</feature>
<evidence type="ECO:0000256" key="1">
    <source>
        <dbReference type="ARBA" id="ARBA00008655"/>
    </source>
</evidence>
<feature type="domain" description="Phospholipid/glycerol acyltransferase" evidence="6">
    <location>
        <begin position="93"/>
        <end position="215"/>
    </location>
</feature>
<accession>A0A4P6D7C9</accession>
<feature type="transmembrane region" description="Helical" evidence="5">
    <location>
        <begin position="20"/>
        <end position="40"/>
    </location>
</feature>
<dbReference type="EMBL" id="GHKJ01000388">
    <property type="protein sequence ID" value="MOY45418.1"/>
    <property type="molecule type" value="Transcribed_RNA"/>
</dbReference>
<dbReference type="VEuPathDB" id="VectorBase:RPRC013034"/>
<reference evidence="7" key="1">
    <citation type="submission" date="2019-04" db="EMBL/GenBank/DDBJ databases">
        <title>Analysis of the testis transcriptome of the Chagas disease vector Rhodnius prolixus.</title>
        <authorList>
            <person name="Cesar J."/>
            <person name="Ribeiro J.M."/>
            <person name="Pereira M.H."/>
            <person name="Araujo R.N."/>
            <person name="Gontijo N.F."/>
            <person name="Pessoa G."/>
            <person name="Sant'Anna M.V."/>
            <person name="Sorgine M.H."/>
            <person name="Majerowicz D."/>
            <person name="Carvalho A.B."/>
            <person name="Braz G."/>
            <person name="Mesquita R."/>
            <person name="Lagerblad P.O."/>
            <person name="Koerich L.B."/>
        </authorList>
    </citation>
    <scope>NUCLEOTIDE SEQUENCE</scope>
</reference>
<protein>
    <submittedName>
        <fullName evidence="7">Putative lysophosphatidic acid acyltransferase lpaat</fullName>
    </submittedName>
</protein>
<keyword evidence="5" id="KW-0812">Transmembrane</keyword>
<dbReference type="GO" id="GO:0012505">
    <property type="term" value="C:endomembrane system"/>
    <property type="evidence" value="ECO:0007669"/>
    <property type="project" value="TreeGrafter"/>
</dbReference>
<organism evidence="7">
    <name type="scientific">Rhodnius prolixus</name>
    <name type="common">Triatomid bug</name>
    <dbReference type="NCBI Taxonomy" id="13249"/>
    <lineage>
        <taxon>Eukaryota</taxon>
        <taxon>Metazoa</taxon>
        <taxon>Ecdysozoa</taxon>
        <taxon>Arthropoda</taxon>
        <taxon>Hexapoda</taxon>
        <taxon>Insecta</taxon>
        <taxon>Pterygota</taxon>
        <taxon>Neoptera</taxon>
        <taxon>Paraneoptera</taxon>
        <taxon>Hemiptera</taxon>
        <taxon>Heteroptera</taxon>
        <taxon>Panheteroptera</taxon>
        <taxon>Cimicomorpha</taxon>
        <taxon>Reduviidae</taxon>
        <taxon>Triatominae</taxon>
        <taxon>Rhodnius</taxon>
    </lineage>
</organism>
<dbReference type="GeneID" id="141452698"/>
<dbReference type="CDD" id="cd07990">
    <property type="entry name" value="LPLAT_LCLAT1-like"/>
    <property type="match status" value="1"/>
</dbReference>
<keyword evidence="2 7" id="KW-0808">Transferase</keyword>